<dbReference type="PANTHER" id="PTHR32248">
    <property type="entry name" value="RNA POLYMERASE SIGMA-54 FACTOR"/>
    <property type="match status" value="1"/>
</dbReference>
<dbReference type="Pfam" id="PF00309">
    <property type="entry name" value="Sigma54_AID"/>
    <property type="match status" value="1"/>
</dbReference>
<dbReference type="PROSITE" id="PS00718">
    <property type="entry name" value="SIGMA54_2"/>
    <property type="match status" value="1"/>
</dbReference>
<evidence type="ECO:0000256" key="1">
    <source>
        <dbReference type="ARBA" id="ARBA00008798"/>
    </source>
</evidence>
<dbReference type="Gene3D" id="1.10.10.1330">
    <property type="entry name" value="RNA polymerase sigma-54 factor, core-binding domain"/>
    <property type="match status" value="1"/>
</dbReference>
<evidence type="ECO:0000256" key="4">
    <source>
        <dbReference type="ARBA" id="ARBA00022695"/>
    </source>
</evidence>
<dbReference type="PANTHER" id="PTHR32248:SF4">
    <property type="entry name" value="RNA POLYMERASE SIGMA-54 FACTOR"/>
    <property type="match status" value="1"/>
</dbReference>
<reference evidence="12 13" key="1">
    <citation type="submission" date="2020-08" db="EMBL/GenBank/DDBJ databases">
        <title>Genome public.</title>
        <authorList>
            <person name="Liu C."/>
            <person name="Sun Q."/>
        </authorList>
    </citation>
    <scope>NUCLEOTIDE SEQUENCE [LARGE SCALE GENOMIC DNA]</scope>
    <source>
        <strain evidence="12 13">BX1</strain>
    </source>
</reference>
<sequence>MSIGYLGQVQQQALRQTLSTQQIQYVKLLQMNSIELNAYLSEVHLENPLIDLEPPARAAEDSAPNPIDLARWLTARPAASADEDPADRNEEERPERALRPEQTGADLPDYLRGQFDLSLTRVDLRLLERLVGSLDAHGYLTISPEALAREFGVDVGLAREAIDYLRTLDPPGIGGYDLADSLCIQLSRRGVVDPVAFMIARDHLEDCALGHFQKAAKAVGCPVSQARACYELIRTLNPRPASAFGDETVAYILPDVTVDLVDGEPVCTYNRQYNASVSVNRAYLEMAQDDPQAKQYVSQKLSQALWVVKSIESRRITIERIVESILRRQRSFFVDPRGDLMPMRLRDIADDLSVHESTVSRAINEKYLQCRRGIFPLKNFFSGAASTGEGAVELGSRSVKDRIRELVAEEEPDRPLSDSAIASLLGEEGVALARRTVAKYREELGIPSSPARRH</sequence>
<proteinExistence type="inferred from homology"/>
<keyword evidence="2" id="KW-0240">DNA-directed RNA polymerase</keyword>
<name>A0ABR7NKF0_9FIRM</name>
<dbReference type="Proteomes" id="UP000658131">
    <property type="component" value="Unassembled WGS sequence"/>
</dbReference>
<keyword evidence="7" id="KW-0238">DNA-binding</keyword>
<feature type="domain" description="RNA polymerase sigma factor 54 DNA-binding" evidence="10">
    <location>
        <begin position="295"/>
        <end position="453"/>
    </location>
</feature>
<keyword evidence="6" id="KW-0731">Sigma factor</keyword>
<evidence type="ECO:0000313" key="12">
    <source>
        <dbReference type="EMBL" id="MBC8576887.1"/>
    </source>
</evidence>
<dbReference type="PROSITE" id="PS50044">
    <property type="entry name" value="SIGMA54_3"/>
    <property type="match status" value="1"/>
</dbReference>
<evidence type="ECO:0000259" key="10">
    <source>
        <dbReference type="Pfam" id="PF04552"/>
    </source>
</evidence>
<evidence type="ECO:0000256" key="3">
    <source>
        <dbReference type="ARBA" id="ARBA00022679"/>
    </source>
</evidence>
<feature type="region of interest" description="Disordered" evidence="9">
    <location>
        <begin position="78"/>
        <end position="107"/>
    </location>
</feature>
<protein>
    <submittedName>
        <fullName evidence="12">RNA polymerase factor sigma-54</fullName>
    </submittedName>
</protein>
<evidence type="ECO:0000256" key="8">
    <source>
        <dbReference type="ARBA" id="ARBA00023163"/>
    </source>
</evidence>
<organism evidence="12 13">
    <name type="scientific">Yanshouia hominis</name>
    <dbReference type="NCBI Taxonomy" id="2763673"/>
    <lineage>
        <taxon>Bacteria</taxon>
        <taxon>Bacillati</taxon>
        <taxon>Bacillota</taxon>
        <taxon>Clostridia</taxon>
        <taxon>Eubacteriales</taxon>
        <taxon>Oscillospiraceae</taxon>
        <taxon>Yanshouia</taxon>
    </lineage>
</organism>
<comment type="caution">
    <text evidence="12">The sequence shown here is derived from an EMBL/GenBank/DDBJ whole genome shotgun (WGS) entry which is preliminary data.</text>
</comment>
<dbReference type="PIRSF" id="PIRSF000774">
    <property type="entry name" value="RpoN"/>
    <property type="match status" value="1"/>
</dbReference>
<dbReference type="PROSITE" id="PS00717">
    <property type="entry name" value="SIGMA54_1"/>
    <property type="match status" value="1"/>
</dbReference>
<dbReference type="EMBL" id="JACRTB010000017">
    <property type="protein sequence ID" value="MBC8576887.1"/>
    <property type="molecule type" value="Genomic_DNA"/>
</dbReference>
<keyword evidence="8" id="KW-0804">Transcription</keyword>
<keyword evidence="13" id="KW-1185">Reference proteome</keyword>
<dbReference type="Gene3D" id="1.10.10.60">
    <property type="entry name" value="Homeodomain-like"/>
    <property type="match status" value="1"/>
</dbReference>
<comment type="similarity">
    <text evidence="1">Belongs to the sigma-54 factor family.</text>
</comment>
<evidence type="ECO:0000256" key="2">
    <source>
        <dbReference type="ARBA" id="ARBA00022478"/>
    </source>
</evidence>
<accession>A0ABR7NKF0</accession>
<keyword evidence="5" id="KW-0805">Transcription regulation</keyword>
<evidence type="ECO:0000256" key="6">
    <source>
        <dbReference type="ARBA" id="ARBA00023082"/>
    </source>
</evidence>
<dbReference type="Pfam" id="PF04963">
    <property type="entry name" value="Sigma54_CBD"/>
    <property type="match status" value="1"/>
</dbReference>
<evidence type="ECO:0000256" key="7">
    <source>
        <dbReference type="ARBA" id="ARBA00023125"/>
    </source>
</evidence>
<evidence type="ECO:0000256" key="9">
    <source>
        <dbReference type="SAM" id="MobiDB-lite"/>
    </source>
</evidence>
<dbReference type="Pfam" id="PF04552">
    <property type="entry name" value="Sigma54_DBD"/>
    <property type="match status" value="1"/>
</dbReference>
<dbReference type="InterPro" id="IPR007046">
    <property type="entry name" value="RNA_pol_sigma_54_core-bd"/>
</dbReference>
<dbReference type="InterPro" id="IPR000394">
    <property type="entry name" value="RNA_pol_sigma_54"/>
</dbReference>
<evidence type="ECO:0000259" key="11">
    <source>
        <dbReference type="Pfam" id="PF04963"/>
    </source>
</evidence>
<feature type="domain" description="RNA polymerase sigma factor 54 core-binding" evidence="11">
    <location>
        <begin position="105"/>
        <end position="283"/>
    </location>
</feature>
<gene>
    <name evidence="12" type="primary">rpoN</name>
    <name evidence="12" type="ORF">H8717_10790</name>
</gene>
<dbReference type="InterPro" id="IPR038709">
    <property type="entry name" value="RpoN_core-bd_sf"/>
</dbReference>
<dbReference type="RefSeq" id="WP_262400363.1">
    <property type="nucleotide sequence ID" value="NZ_JACRTB010000017.1"/>
</dbReference>
<dbReference type="InterPro" id="IPR007634">
    <property type="entry name" value="RNA_pol_sigma_54_DNA-bd"/>
</dbReference>
<feature type="compositionally biased region" description="Basic and acidic residues" evidence="9">
    <location>
        <begin position="86"/>
        <end position="99"/>
    </location>
</feature>
<dbReference type="NCBIfam" id="TIGR02395">
    <property type="entry name" value="rpoN_sigma"/>
    <property type="match status" value="1"/>
</dbReference>
<keyword evidence="3" id="KW-0808">Transferase</keyword>
<dbReference type="PRINTS" id="PR00045">
    <property type="entry name" value="SIGMA54FCT"/>
</dbReference>
<keyword evidence="4" id="KW-0548">Nucleotidyltransferase</keyword>
<evidence type="ECO:0000313" key="13">
    <source>
        <dbReference type="Proteomes" id="UP000658131"/>
    </source>
</evidence>
<evidence type="ECO:0000256" key="5">
    <source>
        <dbReference type="ARBA" id="ARBA00023015"/>
    </source>
</evidence>